<organism evidence="10 11">
    <name type="scientific">Diploptera punctata</name>
    <name type="common">Pacific beetle cockroach</name>
    <dbReference type="NCBI Taxonomy" id="6984"/>
    <lineage>
        <taxon>Eukaryota</taxon>
        <taxon>Metazoa</taxon>
        <taxon>Ecdysozoa</taxon>
        <taxon>Arthropoda</taxon>
        <taxon>Hexapoda</taxon>
        <taxon>Insecta</taxon>
        <taxon>Pterygota</taxon>
        <taxon>Neoptera</taxon>
        <taxon>Polyneoptera</taxon>
        <taxon>Dictyoptera</taxon>
        <taxon>Blattodea</taxon>
        <taxon>Blaberoidea</taxon>
        <taxon>Blaberidae</taxon>
        <taxon>Diplopterinae</taxon>
        <taxon>Diploptera</taxon>
    </lineage>
</organism>
<accession>A0AAD8AGR9</accession>
<evidence type="ECO:0000313" key="11">
    <source>
        <dbReference type="Proteomes" id="UP001233999"/>
    </source>
</evidence>
<feature type="transmembrane region" description="Helical" evidence="8">
    <location>
        <begin position="150"/>
        <end position="171"/>
    </location>
</feature>
<feature type="transmembrane region" description="Helical" evidence="8">
    <location>
        <begin position="39"/>
        <end position="56"/>
    </location>
</feature>
<evidence type="ECO:0000256" key="6">
    <source>
        <dbReference type="ARBA" id="ARBA00022989"/>
    </source>
</evidence>
<feature type="non-terminal residue" evidence="10">
    <location>
        <position position="1"/>
    </location>
</feature>
<dbReference type="InterPro" id="IPR005828">
    <property type="entry name" value="MFS_sugar_transport-like"/>
</dbReference>
<dbReference type="AlphaFoldDB" id="A0AAD8AGR9"/>
<keyword evidence="3" id="KW-1003">Cell membrane</keyword>
<sequence>NLVSVTFGAVNGWTSPSLLILRNPETAVGGVPITLEEESWLSSILYLAALFFVPFFSHVSQTLGRKSAGYVTGAAFITGWLFIIFGESITLYLVARFFMGIGGSGINVFITMYCGEIAEDTVRGSLGTFRGLLANVGTIYMYAAGPYLTIPMMATVSVIIPILFVVALFFLPESPMYLMTKDKEEEAMKSLLWLCGNKEAADLEMEELKIVVTEFKTNASKRFSLKDLLSFKGTRRALLLSFILAIVQQFSGIYVVLGFCASIFEMAGTDLSPHISSVIIGFMLLTGSLLASFLTDFAGRRILIIVPQIILFLMLGALGTYFYLKEIGFDVSVLGLLPVICLSIYCIALISGLPTLLYVVIAEIFNPEARGIATLTVNGVVWLLAFLIIKFYPILLTIIKGYGCFWIFSGVCILGAFYTYFQLPETKNRSIESILRELNGETDKNS</sequence>
<feature type="transmembrane region" description="Helical" evidence="8">
    <location>
        <begin position="126"/>
        <end position="144"/>
    </location>
</feature>
<evidence type="ECO:0000313" key="10">
    <source>
        <dbReference type="EMBL" id="KAJ9598776.1"/>
    </source>
</evidence>
<evidence type="ECO:0000256" key="2">
    <source>
        <dbReference type="ARBA" id="ARBA00022448"/>
    </source>
</evidence>
<feature type="transmembrane region" description="Helical" evidence="8">
    <location>
        <begin position="68"/>
        <end position="85"/>
    </location>
</feature>
<keyword evidence="6 8" id="KW-1133">Transmembrane helix</keyword>
<dbReference type="InterPro" id="IPR036259">
    <property type="entry name" value="MFS_trans_sf"/>
</dbReference>
<feature type="transmembrane region" description="Helical" evidence="8">
    <location>
        <begin position="302"/>
        <end position="324"/>
    </location>
</feature>
<protein>
    <recommendedName>
        <fullName evidence="9">Major facilitator superfamily (MFS) profile domain-containing protein</fullName>
    </recommendedName>
</protein>
<feature type="transmembrane region" description="Helical" evidence="8">
    <location>
        <begin position="91"/>
        <end position="114"/>
    </location>
</feature>
<dbReference type="PANTHER" id="PTHR48021">
    <property type="match status" value="1"/>
</dbReference>
<keyword evidence="2" id="KW-0813">Transport</keyword>
<feature type="transmembrane region" description="Helical" evidence="8">
    <location>
        <begin position="372"/>
        <end position="392"/>
    </location>
</feature>
<keyword evidence="4" id="KW-0762">Sugar transport</keyword>
<name>A0AAD8AGR9_DIPPU</name>
<gene>
    <name evidence="10" type="ORF">L9F63_026689</name>
</gene>
<comment type="caution">
    <text evidence="10">The sequence shown here is derived from an EMBL/GenBank/DDBJ whole genome shotgun (WGS) entry which is preliminary data.</text>
</comment>
<evidence type="ECO:0000256" key="4">
    <source>
        <dbReference type="ARBA" id="ARBA00022597"/>
    </source>
</evidence>
<evidence type="ECO:0000256" key="8">
    <source>
        <dbReference type="SAM" id="Phobius"/>
    </source>
</evidence>
<feature type="domain" description="Major facilitator superfamily (MFS) profile" evidence="9">
    <location>
        <begin position="1"/>
        <end position="427"/>
    </location>
</feature>
<keyword evidence="11" id="KW-1185">Reference proteome</keyword>
<evidence type="ECO:0000256" key="5">
    <source>
        <dbReference type="ARBA" id="ARBA00022692"/>
    </source>
</evidence>
<dbReference type="Proteomes" id="UP001233999">
    <property type="component" value="Unassembled WGS sequence"/>
</dbReference>
<evidence type="ECO:0000259" key="9">
    <source>
        <dbReference type="PROSITE" id="PS50850"/>
    </source>
</evidence>
<dbReference type="GO" id="GO:0005886">
    <property type="term" value="C:plasma membrane"/>
    <property type="evidence" value="ECO:0007669"/>
    <property type="project" value="UniProtKB-SubCell"/>
</dbReference>
<dbReference type="GO" id="GO:0022857">
    <property type="term" value="F:transmembrane transporter activity"/>
    <property type="evidence" value="ECO:0007669"/>
    <property type="project" value="InterPro"/>
</dbReference>
<dbReference type="Gene3D" id="1.20.1250.20">
    <property type="entry name" value="MFS general substrate transporter like domains"/>
    <property type="match status" value="1"/>
</dbReference>
<dbReference type="FunFam" id="1.20.1250.20:FF:000218">
    <property type="entry name" value="facilitated trehalose transporter Tret1"/>
    <property type="match status" value="1"/>
</dbReference>
<keyword evidence="5 8" id="KW-0812">Transmembrane</keyword>
<proteinExistence type="predicted"/>
<feature type="transmembrane region" description="Helical" evidence="8">
    <location>
        <begin position="398"/>
        <end position="421"/>
    </location>
</feature>
<dbReference type="PROSITE" id="PS50850">
    <property type="entry name" value="MFS"/>
    <property type="match status" value="1"/>
</dbReference>
<evidence type="ECO:0000256" key="7">
    <source>
        <dbReference type="ARBA" id="ARBA00023136"/>
    </source>
</evidence>
<feature type="transmembrane region" description="Helical" evidence="8">
    <location>
        <begin position="276"/>
        <end position="295"/>
    </location>
</feature>
<reference evidence="10" key="2">
    <citation type="submission" date="2023-05" db="EMBL/GenBank/DDBJ databases">
        <authorList>
            <person name="Fouks B."/>
        </authorList>
    </citation>
    <scope>NUCLEOTIDE SEQUENCE</scope>
    <source>
        <strain evidence="10">Stay&amp;Tobe</strain>
        <tissue evidence="10">Testes</tissue>
    </source>
</reference>
<comment type="subcellular location">
    <subcellularLocation>
        <location evidence="1">Cell membrane</location>
        <topology evidence="1">Multi-pass membrane protein</topology>
    </subcellularLocation>
</comment>
<feature type="transmembrane region" description="Helical" evidence="8">
    <location>
        <begin position="238"/>
        <end position="264"/>
    </location>
</feature>
<evidence type="ECO:0000256" key="3">
    <source>
        <dbReference type="ARBA" id="ARBA00022475"/>
    </source>
</evidence>
<evidence type="ECO:0000256" key="1">
    <source>
        <dbReference type="ARBA" id="ARBA00004651"/>
    </source>
</evidence>
<dbReference type="Pfam" id="PF00083">
    <property type="entry name" value="Sugar_tr"/>
    <property type="match status" value="1"/>
</dbReference>
<reference evidence="10" key="1">
    <citation type="journal article" date="2023" name="IScience">
        <title>Live-bearing cockroach genome reveals convergent evolutionary mechanisms linked to viviparity in insects and beyond.</title>
        <authorList>
            <person name="Fouks B."/>
            <person name="Harrison M.C."/>
            <person name="Mikhailova A.A."/>
            <person name="Marchal E."/>
            <person name="English S."/>
            <person name="Carruthers M."/>
            <person name="Jennings E.C."/>
            <person name="Chiamaka E.L."/>
            <person name="Frigard R.A."/>
            <person name="Pippel M."/>
            <person name="Attardo G.M."/>
            <person name="Benoit J.B."/>
            <person name="Bornberg-Bauer E."/>
            <person name="Tobe S.S."/>
        </authorList>
    </citation>
    <scope>NUCLEOTIDE SEQUENCE</scope>
    <source>
        <strain evidence="10">Stay&amp;Tobe</strain>
    </source>
</reference>
<dbReference type="SUPFAM" id="SSF103473">
    <property type="entry name" value="MFS general substrate transporter"/>
    <property type="match status" value="1"/>
</dbReference>
<feature type="transmembrane region" description="Helical" evidence="8">
    <location>
        <begin position="336"/>
        <end position="360"/>
    </location>
</feature>
<dbReference type="InterPro" id="IPR050549">
    <property type="entry name" value="MFS_Trehalose_Transporter"/>
</dbReference>
<dbReference type="InterPro" id="IPR020846">
    <property type="entry name" value="MFS_dom"/>
</dbReference>
<dbReference type="EMBL" id="JASPKZ010001091">
    <property type="protein sequence ID" value="KAJ9598776.1"/>
    <property type="molecule type" value="Genomic_DNA"/>
</dbReference>
<dbReference type="PANTHER" id="PTHR48021:SF47">
    <property type="entry name" value="GH17672P"/>
    <property type="match status" value="1"/>
</dbReference>
<keyword evidence="7 8" id="KW-0472">Membrane</keyword>